<dbReference type="InterPro" id="IPR001810">
    <property type="entry name" value="F-box_dom"/>
</dbReference>
<evidence type="ECO:0000259" key="1">
    <source>
        <dbReference type="PROSITE" id="PS50181"/>
    </source>
</evidence>
<dbReference type="InParanoid" id="G0NJU3"/>
<dbReference type="eggNOG" id="ENOG502QWM7">
    <property type="taxonomic scope" value="Eukaryota"/>
</dbReference>
<evidence type="ECO:0000313" key="3">
    <source>
        <dbReference type="Proteomes" id="UP000008068"/>
    </source>
</evidence>
<feature type="domain" description="F-box" evidence="1">
    <location>
        <begin position="3"/>
        <end position="56"/>
    </location>
</feature>
<sequence>MQPIPLWKLPFVARKNVFRQMDPDDVFNLSMTSMKSKLIIMKLHKLPPANFSWHIGRHQGNFWNGTCVVSIVEDEMNLYICFVDPNINGIKVFVEDLREGKSFVEKYLTSILFDPNGKQVVPQIVNRIYNTKAFYQSQKKRRDNKTMWRLLSRKNKAGFKKIMEKNRVAQTKQMQDGLTKYRRPSETSQFWITAEGWNLREGLQTTGFVQNIFFKLCKKSG</sequence>
<protein>
    <recommendedName>
        <fullName evidence="1">F-box domain-containing protein</fullName>
    </recommendedName>
</protein>
<dbReference type="Proteomes" id="UP000008068">
    <property type="component" value="Unassembled WGS sequence"/>
</dbReference>
<accession>G0NJU3</accession>
<dbReference type="PROSITE" id="PS50181">
    <property type="entry name" value="FBOX"/>
    <property type="match status" value="1"/>
</dbReference>
<keyword evidence="3" id="KW-1185">Reference proteome</keyword>
<reference evidence="3" key="1">
    <citation type="submission" date="2011-07" db="EMBL/GenBank/DDBJ databases">
        <authorList>
            <consortium name="Caenorhabditis brenneri Sequencing and Analysis Consortium"/>
            <person name="Wilson R.K."/>
        </authorList>
    </citation>
    <scope>NUCLEOTIDE SEQUENCE [LARGE SCALE GENOMIC DNA]</scope>
    <source>
        <strain evidence="3">PB2801</strain>
    </source>
</reference>
<dbReference type="EMBL" id="GL379897">
    <property type="protein sequence ID" value="EGT32738.1"/>
    <property type="molecule type" value="Genomic_DNA"/>
</dbReference>
<evidence type="ECO:0000313" key="2">
    <source>
        <dbReference type="EMBL" id="EGT32738.1"/>
    </source>
</evidence>
<dbReference type="OrthoDB" id="5911561at2759"/>
<dbReference type="AlphaFoldDB" id="G0NJU3"/>
<proteinExistence type="predicted"/>
<name>G0NJU3_CAEBE</name>
<dbReference type="Pfam" id="PF00646">
    <property type="entry name" value="F-box"/>
    <property type="match status" value="1"/>
</dbReference>
<gene>
    <name evidence="2" type="ORF">CAEBREN_20634</name>
</gene>
<dbReference type="HOGENOM" id="CLU_1251619_0_0_1"/>
<organism evidence="3">
    <name type="scientific">Caenorhabditis brenneri</name>
    <name type="common">Nematode worm</name>
    <dbReference type="NCBI Taxonomy" id="135651"/>
    <lineage>
        <taxon>Eukaryota</taxon>
        <taxon>Metazoa</taxon>
        <taxon>Ecdysozoa</taxon>
        <taxon>Nematoda</taxon>
        <taxon>Chromadorea</taxon>
        <taxon>Rhabditida</taxon>
        <taxon>Rhabditina</taxon>
        <taxon>Rhabditomorpha</taxon>
        <taxon>Rhabditoidea</taxon>
        <taxon>Rhabditidae</taxon>
        <taxon>Peloderinae</taxon>
        <taxon>Caenorhabditis</taxon>
    </lineage>
</organism>